<dbReference type="EMBL" id="JAJKFW010000003">
    <property type="protein sequence ID" value="MCC9640656.1"/>
    <property type="molecule type" value="Genomic_DNA"/>
</dbReference>
<gene>
    <name evidence="4" type="ORF">LOC71_00095</name>
</gene>
<dbReference type="RefSeq" id="WP_230270222.1">
    <property type="nucleotide sequence ID" value="NZ_JAJKFW010000003.1"/>
</dbReference>
<dbReference type="Gene3D" id="3.60.110.10">
    <property type="entry name" value="Carbon-nitrogen hydrolase"/>
    <property type="match status" value="1"/>
</dbReference>
<accession>A0ABS8NAR9</accession>
<dbReference type="InterPro" id="IPR003010">
    <property type="entry name" value="C-N_Hydrolase"/>
</dbReference>
<dbReference type="PROSITE" id="PS50263">
    <property type="entry name" value="CN_HYDROLASE"/>
    <property type="match status" value="1"/>
</dbReference>
<protein>
    <submittedName>
        <fullName evidence="4">Carbon-nitrogen hydrolase family protein</fullName>
    </submittedName>
</protein>
<evidence type="ECO:0000256" key="2">
    <source>
        <dbReference type="SAM" id="SignalP"/>
    </source>
</evidence>
<evidence type="ECO:0000259" key="3">
    <source>
        <dbReference type="PROSITE" id="PS50263"/>
    </source>
</evidence>
<dbReference type="PANTHER" id="PTHR43674">
    <property type="entry name" value="NITRILASE C965.09-RELATED"/>
    <property type="match status" value="1"/>
</dbReference>
<dbReference type="Pfam" id="PF00795">
    <property type="entry name" value="CN_hydrolase"/>
    <property type="match status" value="1"/>
</dbReference>
<dbReference type="CDD" id="cd07197">
    <property type="entry name" value="nitrilase"/>
    <property type="match status" value="1"/>
</dbReference>
<proteinExistence type="predicted"/>
<feature type="domain" description="CN hydrolase" evidence="3">
    <location>
        <begin position="30"/>
        <end position="276"/>
    </location>
</feature>
<feature type="chain" id="PRO_5045168858" evidence="2">
    <location>
        <begin position="24"/>
        <end position="287"/>
    </location>
</feature>
<sequence length="287" mass="31006">MNHCVRLFAVLLLGLPCCTTAHADSKPTPVRVAMAQIVCIDSDRDGNLRRIENAVQEAASREADLVCFPETALYGWVNPSAHELADTIPGRDSDALAAIAKRHQVMLSVGVAEKEGESLYDSAVLIDSDGTILLKHRKINVLTHLMQPPYQAGADVETVETRFGRMGVLICADTFDDSVVERMQTQRPDLLVVPYGWAARAEDWPKHGESLKATISRATKRIGCTIVGTNLVGAISGGPWQGMIYGGQSYCVNADGEVLCQGTDRDREISVFDVAVGNAVGDVVDQN</sequence>
<dbReference type="Proteomes" id="UP001430306">
    <property type="component" value="Unassembled WGS sequence"/>
</dbReference>
<comment type="caution">
    <text evidence="4">The sequence shown here is derived from an EMBL/GenBank/DDBJ whole genome shotgun (WGS) entry which is preliminary data.</text>
</comment>
<dbReference type="InterPro" id="IPR050345">
    <property type="entry name" value="Aliph_Amidase/BUP"/>
</dbReference>
<dbReference type="PANTHER" id="PTHR43674:SF2">
    <property type="entry name" value="BETA-UREIDOPROPIONASE"/>
    <property type="match status" value="1"/>
</dbReference>
<keyword evidence="1 4" id="KW-0378">Hydrolase</keyword>
<feature type="signal peptide" evidence="2">
    <location>
        <begin position="1"/>
        <end position="23"/>
    </location>
</feature>
<evidence type="ECO:0000256" key="1">
    <source>
        <dbReference type="ARBA" id="ARBA00022801"/>
    </source>
</evidence>
<dbReference type="GO" id="GO:0016787">
    <property type="term" value="F:hydrolase activity"/>
    <property type="evidence" value="ECO:0007669"/>
    <property type="project" value="UniProtKB-KW"/>
</dbReference>
<reference evidence="4" key="1">
    <citation type="submission" date="2021-11" db="EMBL/GenBank/DDBJ databases">
        <title>Genome sequence.</title>
        <authorList>
            <person name="Sun Q."/>
        </authorList>
    </citation>
    <scope>NUCLEOTIDE SEQUENCE</scope>
    <source>
        <strain evidence="4">JC740</strain>
    </source>
</reference>
<dbReference type="SUPFAM" id="SSF56317">
    <property type="entry name" value="Carbon-nitrogen hydrolase"/>
    <property type="match status" value="1"/>
</dbReference>
<keyword evidence="2" id="KW-0732">Signal</keyword>
<keyword evidence="5" id="KW-1185">Reference proteome</keyword>
<organism evidence="4 5">
    <name type="scientific">Rhodopirellula halodulae</name>
    <dbReference type="NCBI Taxonomy" id="2894198"/>
    <lineage>
        <taxon>Bacteria</taxon>
        <taxon>Pseudomonadati</taxon>
        <taxon>Planctomycetota</taxon>
        <taxon>Planctomycetia</taxon>
        <taxon>Pirellulales</taxon>
        <taxon>Pirellulaceae</taxon>
        <taxon>Rhodopirellula</taxon>
    </lineage>
</organism>
<evidence type="ECO:0000313" key="4">
    <source>
        <dbReference type="EMBL" id="MCC9640656.1"/>
    </source>
</evidence>
<evidence type="ECO:0000313" key="5">
    <source>
        <dbReference type="Proteomes" id="UP001430306"/>
    </source>
</evidence>
<name>A0ABS8NAR9_9BACT</name>
<dbReference type="InterPro" id="IPR036526">
    <property type="entry name" value="C-N_Hydrolase_sf"/>
</dbReference>